<name>A0ABW1YIR6_9GAMM</name>
<comment type="function">
    <text evidence="7">Catalyzes the reversible isomerization of glucose-6-phosphate to fructose-6-phosphate.</text>
</comment>
<gene>
    <name evidence="7 10" type="primary">pgi</name>
    <name evidence="10" type="ORF">ACFQBM_05100</name>
</gene>
<evidence type="ECO:0000313" key="11">
    <source>
        <dbReference type="Proteomes" id="UP001596425"/>
    </source>
</evidence>
<dbReference type="PROSITE" id="PS00765">
    <property type="entry name" value="P_GLUCOSE_ISOMERASE_1"/>
    <property type="match status" value="1"/>
</dbReference>
<evidence type="ECO:0000256" key="3">
    <source>
        <dbReference type="ARBA" id="ARBA00022432"/>
    </source>
</evidence>
<reference evidence="11" key="1">
    <citation type="journal article" date="2019" name="Int. J. Syst. Evol. Microbiol.">
        <title>The Global Catalogue of Microorganisms (GCM) 10K type strain sequencing project: providing services to taxonomists for standard genome sequencing and annotation.</title>
        <authorList>
            <consortium name="The Broad Institute Genomics Platform"/>
            <consortium name="The Broad Institute Genome Sequencing Center for Infectious Disease"/>
            <person name="Wu L."/>
            <person name="Ma J."/>
        </authorList>
    </citation>
    <scope>NUCLEOTIDE SEQUENCE [LARGE SCALE GENOMIC DNA]</scope>
    <source>
        <strain evidence="11">CGMCC 1.13718</strain>
    </source>
</reference>
<protein>
    <recommendedName>
        <fullName evidence="7">Glucose-6-phosphate isomerase</fullName>
        <shortName evidence="7">GPI</shortName>
        <ecNumber evidence="7">5.3.1.9</ecNumber>
    </recommendedName>
    <alternativeName>
        <fullName evidence="7">Phosphoglucose isomerase</fullName>
        <shortName evidence="7">PGI</shortName>
    </alternativeName>
    <alternativeName>
        <fullName evidence="7">Phosphohexose isomerase</fullName>
        <shortName evidence="7">PHI</shortName>
    </alternativeName>
</protein>
<evidence type="ECO:0000256" key="1">
    <source>
        <dbReference type="ARBA" id="ARBA00004926"/>
    </source>
</evidence>
<comment type="pathway">
    <text evidence="7">Carbohydrate biosynthesis; gluconeogenesis.</text>
</comment>
<sequence length="554" mass="60748">MDITQFPSWQQLNSLTEKMHDRHLRELFAEDPQRAARFSLELPEFLLDYSKNLIDDEVFVNLLQLARDADLEGWRRRMFAGESVNCTEGRPVLHAALRGGLPGPVSVGGVSADALVEGELSRLKEFVNLLHNGALTGCTGKRITDVVNLGVGGSHLGPEMVIEALRAHRCQEVQLHFVSNVDGAQLADILAQLDMESTLFVVSSKTFTTSETMTNARSALNWFGGLAPQAELLRQHFVAVTASPEKARAFGIEPQRVFQFWDWVGGRFSLWSAIGLPIAIAIGFEGFRALLDGAASMDRHFQQAPLEKNAPVLMALVSLWYCTFMGYPAHAILPYEQALHMLPAYLQQAEMESNGKSTTRAGEEAGYATGPLIWGMLGINGQHAFYQYLHQSPQVVPADFIGSVTPGHQLPGHHEILLANMFAQSQALMNGVSREQVETDLAVRGLGAEEVDRLAPYKVHRGNRPSNTILLRKLDPHSLGALIALYEHKIFAQGVILQIYSFDQWGVELGKGLAAALQPQLESGDSHNQDASTAGLIDYYQRVTAGSAALDFAG</sequence>
<evidence type="ECO:0000256" key="7">
    <source>
        <dbReference type="HAMAP-Rule" id="MF_00473"/>
    </source>
</evidence>
<dbReference type="CDD" id="cd05015">
    <property type="entry name" value="SIS_PGI_1"/>
    <property type="match status" value="1"/>
</dbReference>
<dbReference type="PANTHER" id="PTHR11469">
    <property type="entry name" value="GLUCOSE-6-PHOSPHATE ISOMERASE"/>
    <property type="match status" value="1"/>
</dbReference>
<comment type="subcellular location">
    <subcellularLocation>
        <location evidence="7">Cytoplasm</location>
    </subcellularLocation>
</comment>
<keyword evidence="9" id="KW-1133">Transmembrane helix</keyword>
<feature type="active site" evidence="7">
    <location>
        <position position="511"/>
    </location>
</feature>
<dbReference type="InterPro" id="IPR001672">
    <property type="entry name" value="G6P_Isomerase"/>
</dbReference>
<keyword evidence="9" id="KW-0472">Membrane</keyword>
<keyword evidence="3 7" id="KW-0312">Gluconeogenesis</keyword>
<comment type="pathway">
    <text evidence="1 7 8">Carbohydrate degradation; glycolysis; D-glyceraldehyde 3-phosphate and glycerone phosphate from D-glucose: step 2/4.</text>
</comment>
<evidence type="ECO:0000256" key="8">
    <source>
        <dbReference type="RuleBase" id="RU000612"/>
    </source>
</evidence>
<keyword evidence="7" id="KW-0963">Cytoplasm</keyword>
<dbReference type="Proteomes" id="UP001596425">
    <property type="component" value="Unassembled WGS sequence"/>
</dbReference>
<dbReference type="SUPFAM" id="SSF53697">
    <property type="entry name" value="SIS domain"/>
    <property type="match status" value="1"/>
</dbReference>
<evidence type="ECO:0000256" key="4">
    <source>
        <dbReference type="ARBA" id="ARBA00023152"/>
    </source>
</evidence>
<dbReference type="Gene3D" id="3.40.50.10490">
    <property type="entry name" value="Glucose-6-phosphate isomerase like protein, domain 1"/>
    <property type="match status" value="2"/>
</dbReference>
<dbReference type="EC" id="5.3.1.9" evidence="7"/>
<dbReference type="PRINTS" id="PR00662">
    <property type="entry name" value="G6PISOMERASE"/>
</dbReference>
<evidence type="ECO:0000256" key="5">
    <source>
        <dbReference type="ARBA" id="ARBA00023235"/>
    </source>
</evidence>
<feature type="active site" description="Proton donor" evidence="7">
    <location>
        <position position="352"/>
    </location>
</feature>
<dbReference type="InterPro" id="IPR046348">
    <property type="entry name" value="SIS_dom_sf"/>
</dbReference>
<dbReference type="InterPro" id="IPR018189">
    <property type="entry name" value="Phosphoglucose_isomerase_CS"/>
</dbReference>
<dbReference type="NCBIfam" id="NF001211">
    <property type="entry name" value="PRK00179.1"/>
    <property type="match status" value="1"/>
</dbReference>
<dbReference type="PROSITE" id="PS51463">
    <property type="entry name" value="P_GLUCOSE_ISOMERASE_3"/>
    <property type="match status" value="1"/>
</dbReference>
<dbReference type="Pfam" id="PF00342">
    <property type="entry name" value="PGI"/>
    <property type="match status" value="1"/>
</dbReference>
<dbReference type="InterPro" id="IPR023096">
    <property type="entry name" value="G6P_Isomerase_C"/>
</dbReference>
<accession>A0ABW1YIR6</accession>
<feature type="transmembrane region" description="Helical" evidence="9">
    <location>
        <begin position="268"/>
        <end position="291"/>
    </location>
</feature>
<comment type="catalytic activity">
    <reaction evidence="6 7 8">
        <text>alpha-D-glucose 6-phosphate = beta-D-fructose 6-phosphate</text>
        <dbReference type="Rhea" id="RHEA:11816"/>
        <dbReference type="ChEBI" id="CHEBI:57634"/>
        <dbReference type="ChEBI" id="CHEBI:58225"/>
        <dbReference type="EC" id="5.3.1.9"/>
    </reaction>
</comment>
<feature type="transmembrane region" description="Helical" evidence="9">
    <location>
        <begin position="312"/>
        <end position="333"/>
    </location>
</feature>
<evidence type="ECO:0000256" key="6">
    <source>
        <dbReference type="ARBA" id="ARBA00029321"/>
    </source>
</evidence>
<dbReference type="InterPro" id="IPR035482">
    <property type="entry name" value="SIS_PGI_2"/>
</dbReference>
<keyword evidence="4 7" id="KW-0324">Glycolysis</keyword>
<feature type="active site" evidence="7">
    <location>
        <position position="383"/>
    </location>
</feature>
<keyword evidence="9" id="KW-0812">Transmembrane</keyword>
<dbReference type="PANTHER" id="PTHR11469:SF1">
    <property type="entry name" value="GLUCOSE-6-PHOSPHATE ISOMERASE"/>
    <property type="match status" value="1"/>
</dbReference>
<dbReference type="Gene3D" id="1.10.1390.10">
    <property type="match status" value="1"/>
</dbReference>
<dbReference type="HAMAP" id="MF_00473">
    <property type="entry name" value="G6P_isomerase"/>
    <property type="match status" value="1"/>
</dbReference>
<comment type="similarity">
    <text evidence="2 7 8">Belongs to the GPI family.</text>
</comment>
<keyword evidence="5 7" id="KW-0413">Isomerase</keyword>
<organism evidence="10 11">
    <name type="scientific">Microbulbifer taiwanensis</name>
    <dbReference type="NCBI Taxonomy" id="986746"/>
    <lineage>
        <taxon>Bacteria</taxon>
        <taxon>Pseudomonadati</taxon>
        <taxon>Pseudomonadota</taxon>
        <taxon>Gammaproteobacteria</taxon>
        <taxon>Cellvibrionales</taxon>
        <taxon>Microbulbiferaceae</taxon>
        <taxon>Microbulbifer</taxon>
    </lineage>
</organism>
<evidence type="ECO:0000313" key="10">
    <source>
        <dbReference type="EMBL" id="MFC6632643.1"/>
    </source>
</evidence>
<dbReference type="EMBL" id="JBHSVR010000001">
    <property type="protein sequence ID" value="MFC6632643.1"/>
    <property type="molecule type" value="Genomic_DNA"/>
</dbReference>
<keyword evidence="11" id="KW-1185">Reference proteome</keyword>
<evidence type="ECO:0000256" key="9">
    <source>
        <dbReference type="SAM" id="Phobius"/>
    </source>
</evidence>
<comment type="caution">
    <text evidence="10">The sequence shown here is derived from an EMBL/GenBank/DDBJ whole genome shotgun (WGS) entry which is preliminary data.</text>
</comment>
<evidence type="ECO:0000256" key="2">
    <source>
        <dbReference type="ARBA" id="ARBA00006604"/>
    </source>
</evidence>
<dbReference type="CDD" id="cd05016">
    <property type="entry name" value="SIS_PGI_2"/>
    <property type="match status" value="1"/>
</dbReference>
<dbReference type="InterPro" id="IPR035476">
    <property type="entry name" value="SIS_PGI_1"/>
</dbReference>
<proteinExistence type="inferred from homology"/>
<dbReference type="PROSITE" id="PS00174">
    <property type="entry name" value="P_GLUCOSE_ISOMERASE_2"/>
    <property type="match status" value="1"/>
</dbReference>
<dbReference type="GO" id="GO:0004347">
    <property type="term" value="F:glucose-6-phosphate isomerase activity"/>
    <property type="evidence" value="ECO:0007669"/>
    <property type="project" value="UniProtKB-EC"/>
</dbReference>
<dbReference type="RefSeq" id="WP_193192014.1">
    <property type="nucleotide sequence ID" value="NZ_JACZFR010000025.1"/>
</dbReference>